<dbReference type="CDD" id="cd00865">
    <property type="entry name" value="PEBP_bact_arch"/>
    <property type="match status" value="1"/>
</dbReference>
<feature type="compositionally biased region" description="Basic residues" evidence="2">
    <location>
        <begin position="1"/>
        <end position="10"/>
    </location>
</feature>
<evidence type="ECO:0000313" key="3">
    <source>
        <dbReference type="EMBL" id="MBA9004517.1"/>
    </source>
</evidence>
<accession>A0A7W3R995</accession>
<comment type="similarity">
    <text evidence="1">Belongs to the UPF0098 family.</text>
</comment>
<organism evidence="3 4">
    <name type="scientific">Thermomonospora cellulosilytica</name>
    <dbReference type="NCBI Taxonomy" id="1411118"/>
    <lineage>
        <taxon>Bacteria</taxon>
        <taxon>Bacillati</taxon>
        <taxon>Actinomycetota</taxon>
        <taxon>Actinomycetes</taxon>
        <taxon>Streptosporangiales</taxon>
        <taxon>Thermomonosporaceae</taxon>
        <taxon>Thermomonospora</taxon>
    </lineage>
</organism>
<gene>
    <name evidence="3" type="ORF">HNR21_003399</name>
</gene>
<dbReference type="SUPFAM" id="SSF49777">
    <property type="entry name" value="PEBP-like"/>
    <property type="match status" value="1"/>
</dbReference>
<keyword evidence="4" id="KW-1185">Reference proteome</keyword>
<dbReference type="PANTHER" id="PTHR30289">
    <property type="entry name" value="UNCHARACTERIZED PROTEIN YBCL-RELATED"/>
    <property type="match status" value="1"/>
</dbReference>
<dbReference type="InterPro" id="IPR005247">
    <property type="entry name" value="YbhB_YbcL/LppC-like"/>
</dbReference>
<dbReference type="Gene3D" id="3.90.280.10">
    <property type="entry name" value="PEBP-like"/>
    <property type="match status" value="1"/>
</dbReference>
<proteinExistence type="inferred from homology"/>
<feature type="region of interest" description="Disordered" evidence="2">
    <location>
        <begin position="1"/>
        <end position="21"/>
    </location>
</feature>
<name>A0A7W3R995_9ACTN</name>
<dbReference type="Proteomes" id="UP000539313">
    <property type="component" value="Unassembled WGS sequence"/>
</dbReference>
<protein>
    <submittedName>
        <fullName evidence="3">Raf kinase inhibitor-like YbhB/YbcL family protein</fullName>
    </submittedName>
</protein>
<evidence type="ECO:0000256" key="2">
    <source>
        <dbReference type="SAM" id="MobiDB-lite"/>
    </source>
</evidence>
<sequence>MNTMNRRRAPFMRGDAPPHPPRAARALAAAATAVALAGTASGCGMAGPAMNAGVEITEFTVTSPAFHDGKELPARFACPKYPGGQGRTPPLRWSGAPSQTTRAFAIVMDDPDGSDGAHVGWVIVNIDGTTTELVEGARPDRAVEALNTSKKTAYVPPCPPRGERHRYRFTVYALSERLALGQGAPLKEALSTIAKYTVGRGRITGNFGDA</sequence>
<dbReference type="Pfam" id="PF01161">
    <property type="entry name" value="PBP"/>
    <property type="match status" value="1"/>
</dbReference>
<dbReference type="InterPro" id="IPR008914">
    <property type="entry name" value="PEBP"/>
</dbReference>
<dbReference type="PANTHER" id="PTHR30289:SF1">
    <property type="entry name" value="PEBP (PHOSPHATIDYLETHANOLAMINE-BINDING PROTEIN) FAMILY PROTEIN"/>
    <property type="match status" value="1"/>
</dbReference>
<comment type="caution">
    <text evidence="3">The sequence shown here is derived from an EMBL/GenBank/DDBJ whole genome shotgun (WGS) entry which is preliminary data.</text>
</comment>
<evidence type="ECO:0000256" key="1">
    <source>
        <dbReference type="ARBA" id="ARBA00007120"/>
    </source>
</evidence>
<reference evidence="3 4" key="1">
    <citation type="submission" date="2020-08" db="EMBL/GenBank/DDBJ databases">
        <title>Sequencing the genomes of 1000 actinobacteria strains.</title>
        <authorList>
            <person name="Klenk H.-P."/>
        </authorList>
    </citation>
    <scope>NUCLEOTIDE SEQUENCE [LARGE SCALE GENOMIC DNA]</scope>
    <source>
        <strain evidence="3 4">DSM 45823</strain>
    </source>
</reference>
<dbReference type="AlphaFoldDB" id="A0A7W3R995"/>
<dbReference type="RefSeq" id="WP_246442207.1">
    <property type="nucleotide sequence ID" value="NZ_JACJII010000001.1"/>
</dbReference>
<dbReference type="NCBIfam" id="TIGR00481">
    <property type="entry name" value="YbhB/YbcL family Raf kinase inhibitor-like protein"/>
    <property type="match status" value="1"/>
</dbReference>
<evidence type="ECO:0000313" key="4">
    <source>
        <dbReference type="Proteomes" id="UP000539313"/>
    </source>
</evidence>
<dbReference type="EMBL" id="JACJII010000001">
    <property type="protein sequence ID" value="MBA9004517.1"/>
    <property type="molecule type" value="Genomic_DNA"/>
</dbReference>
<dbReference type="InterPro" id="IPR036610">
    <property type="entry name" value="PEBP-like_sf"/>
</dbReference>